<reference evidence="1 2" key="1">
    <citation type="journal article" date="2023" name="G3 (Bethesda)">
        <title>A chromosome-length genome assembly and annotation of blackberry (Rubus argutus, cv. 'Hillquist').</title>
        <authorList>
            <person name="Bruna T."/>
            <person name="Aryal R."/>
            <person name="Dudchenko O."/>
            <person name="Sargent D.J."/>
            <person name="Mead D."/>
            <person name="Buti M."/>
            <person name="Cavallini A."/>
            <person name="Hytonen T."/>
            <person name="Andres J."/>
            <person name="Pham M."/>
            <person name="Weisz D."/>
            <person name="Mascagni F."/>
            <person name="Usai G."/>
            <person name="Natali L."/>
            <person name="Bassil N."/>
            <person name="Fernandez G.E."/>
            <person name="Lomsadze A."/>
            <person name="Armour M."/>
            <person name="Olukolu B."/>
            <person name="Poorten T."/>
            <person name="Britton C."/>
            <person name="Davik J."/>
            <person name="Ashrafi H."/>
            <person name="Aiden E.L."/>
            <person name="Borodovsky M."/>
            <person name="Worthington M."/>
        </authorList>
    </citation>
    <scope>NUCLEOTIDE SEQUENCE [LARGE SCALE GENOMIC DNA]</scope>
    <source>
        <strain evidence="1">PI 553951</strain>
    </source>
</reference>
<keyword evidence="2" id="KW-1185">Reference proteome</keyword>
<comment type="caution">
    <text evidence="1">The sequence shown here is derived from an EMBL/GenBank/DDBJ whole genome shotgun (WGS) entry which is preliminary data.</text>
</comment>
<evidence type="ECO:0000313" key="2">
    <source>
        <dbReference type="Proteomes" id="UP001457282"/>
    </source>
</evidence>
<dbReference type="EMBL" id="JBEDUW010000003">
    <property type="protein sequence ID" value="KAK9939411.1"/>
    <property type="molecule type" value="Genomic_DNA"/>
</dbReference>
<name>A0AAW1XSQ2_RUBAR</name>
<organism evidence="1 2">
    <name type="scientific">Rubus argutus</name>
    <name type="common">Southern blackberry</name>
    <dbReference type="NCBI Taxonomy" id="59490"/>
    <lineage>
        <taxon>Eukaryota</taxon>
        <taxon>Viridiplantae</taxon>
        <taxon>Streptophyta</taxon>
        <taxon>Embryophyta</taxon>
        <taxon>Tracheophyta</taxon>
        <taxon>Spermatophyta</taxon>
        <taxon>Magnoliopsida</taxon>
        <taxon>eudicotyledons</taxon>
        <taxon>Gunneridae</taxon>
        <taxon>Pentapetalae</taxon>
        <taxon>rosids</taxon>
        <taxon>fabids</taxon>
        <taxon>Rosales</taxon>
        <taxon>Rosaceae</taxon>
        <taxon>Rosoideae</taxon>
        <taxon>Rosoideae incertae sedis</taxon>
        <taxon>Rubus</taxon>
    </lineage>
</organism>
<proteinExistence type="predicted"/>
<sequence>MDRQFGCPVRYELGGSDGWAVSWELEATGKSRPAWDGFHGGDVAWGPTESTSSDRGRYVVTVRAAAEKTKAWRCGGGFVRHTVVKGKSMPSWMEAPELSAGRDSVDAW</sequence>
<dbReference type="Proteomes" id="UP001457282">
    <property type="component" value="Unassembled WGS sequence"/>
</dbReference>
<protein>
    <submittedName>
        <fullName evidence="1">Uncharacterized protein</fullName>
    </submittedName>
</protein>
<accession>A0AAW1XSQ2</accession>
<evidence type="ECO:0000313" key="1">
    <source>
        <dbReference type="EMBL" id="KAK9939411.1"/>
    </source>
</evidence>
<gene>
    <name evidence="1" type="ORF">M0R45_016107</name>
</gene>
<dbReference type="AlphaFoldDB" id="A0AAW1XSQ2"/>